<dbReference type="Pfam" id="PF00106">
    <property type="entry name" value="adh_short"/>
    <property type="match status" value="1"/>
</dbReference>
<accession>A0A9N9UMB8</accession>
<evidence type="ECO:0000313" key="5">
    <source>
        <dbReference type="Proteomes" id="UP000754883"/>
    </source>
</evidence>
<keyword evidence="5" id="KW-1185">Reference proteome</keyword>
<dbReference type="PANTHER" id="PTHR43180:SF16">
    <property type="entry name" value="BACILYSIN BIOSYNTHESIS OXIDOREDUCTASE BACC"/>
    <property type="match status" value="1"/>
</dbReference>
<evidence type="ECO:0000256" key="2">
    <source>
        <dbReference type="ARBA" id="ARBA00022857"/>
    </source>
</evidence>
<reference evidence="5" key="1">
    <citation type="submission" date="2019-06" db="EMBL/GenBank/DDBJ databases">
        <authorList>
            <person name="Broberg M."/>
        </authorList>
    </citation>
    <scope>NUCLEOTIDE SEQUENCE [LARGE SCALE GENOMIC DNA]</scope>
</reference>
<dbReference type="PANTHER" id="PTHR43180">
    <property type="entry name" value="3-OXOACYL-(ACYL-CARRIER-PROTEIN) REDUCTASE (AFU_ORTHOLOGUE AFUA_6G11210)"/>
    <property type="match status" value="1"/>
</dbReference>
<dbReference type="AlphaFoldDB" id="A0A9N9UMB8"/>
<comment type="caution">
    <text evidence="4">The sequence shown here is derived from an EMBL/GenBank/DDBJ whole genome shotgun (WGS) entry which is preliminary data.</text>
</comment>
<dbReference type="OrthoDB" id="498125at2759"/>
<dbReference type="EMBL" id="CABFNO020001536">
    <property type="protein sequence ID" value="CAG9995896.1"/>
    <property type="molecule type" value="Genomic_DNA"/>
</dbReference>
<dbReference type="PROSITE" id="PS00061">
    <property type="entry name" value="ADH_SHORT"/>
    <property type="match status" value="1"/>
</dbReference>
<sequence>MHDVQSIISQSPPVDVTKPYDVDNLKGKVILITGGANGLGAHMVRKWASHGAHIFIGDIDDAAGEAFVAQLRAEHEGQTFHYLRCNVVEWEDQVALFDGAVRLSPTKAIDIVVPNAGVLIAADAWGFEHPSLDEGSGKLNPPNTRILDINIKGVVYTTHLALYHLPRNTAPGRDRAILLISSVAGFMPLPGQAFYAMSKHAVMGLFRSLRATAFPHGVRVNMLAPWYVAQTNMLRPALEAVLMSGTAGAAKVEDVIDAATRLVADTSVSGRSLVVGPRIKTAPEGLPPIEEHEGDGEGRAAWECYTYDYDQVESFRWRYIHILNAIEASRGYLAWIKDIIGIYWRK</sequence>
<comment type="similarity">
    <text evidence="1">Belongs to the short-chain dehydrogenases/reductases (SDR) family.</text>
</comment>
<gene>
    <name evidence="4" type="ORF">CBYS24578_00003971</name>
</gene>
<dbReference type="PRINTS" id="PR00081">
    <property type="entry name" value="GDHRDH"/>
</dbReference>
<dbReference type="InterPro" id="IPR002347">
    <property type="entry name" value="SDR_fam"/>
</dbReference>
<name>A0A9N9UMB8_9HYPO</name>
<dbReference type="Proteomes" id="UP000754883">
    <property type="component" value="Unassembled WGS sequence"/>
</dbReference>
<evidence type="ECO:0008006" key="6">
    <source>
        <dbReference type="Google" id="ProtNLM"/>
    </source>
</evidence>
<protein>
    <recommendedName>
        <fullName evidence="6">5'-hydroxyaverantin dehydrogenase</fullName>
    </recommendedName>
</protein>
<dbReference type="SUPFAM" id="SSF51735">
    <property type="entry name" value="NAD(P)-binding Rossmann-fold domains"/>
    <property type="match status" value="1"/>
</dbReference>
<dbReference type="InterPro" id="IPR020904">
    <property type="entry name" value="Sc_DH/Rdtase_CS"/>
</dbReference>
<evidence type="ECO:0000313" key="4">
    <source>
        <dbReference type="EMBL" id="CAG9995896.1"/>
    </source>
</evidence>
<organism evidence="4 5">
    <name type="scientific">Clonostachys byssicola</name>
    <dbReference type="NCBI Taxonomy" id="160290"/>
    <lineage>
        <taxon>Eukaryota</taxon>
        <taxon>Fungi</taxon>
        <taxon>Dikarya</taxon>
        <taxon>Ascomycota</taxon>
        <taxon>Pezizomycotina</taxon>
        <taxon>Sordariomycetes</taxon>
        <taxon>Hypocreomycetidae</taxon>
        <taxon>Hypocreales</taxon>
        <taxon>Bionectriaceae</taxon>
        <taxon>Clonostachys</taxon>
    </lineage>
</organism>
<keyword evidence="3" id="KW-0560">Oxidoreductase</keyword>
<dbReference type="InterPro" id="IPR036291">
    <property type="entry name" value="NAD(P)-bd_dom_sf"/>
</dbReference>
<dbReference type="Gene3D" id="3.40.50.720">
    <property type="entry name" value="NAD(P)-binding Rossmann-like Domain"/>
    <property type="match status" value="1"/>
</dbReference>
<reference evidence="4 5" key="2">
    <citation type="submission" date="2021-10" db="EMBL/GenBank/DDBJ databases">
        <authorList>
            <person name="Piombo E."/>
        </authorList>
    </citation>
    <scope>NUCLEOTIDE SEQUENCE [LARGE SCALE GENOMIC DNA]</scope>
</reference>
<evidence type="ECO:0000256" key="1">
    <source>
        <dbReference type="ARBA" id="ARBA00006484"/>
    </source>
</evidence>
<evidence type="ECO:0000256" key="3">
    <source>
        <dbReference type="ARBA" id="ARBA00023002"/>
    </source>
</evidence>
<dbReference type="GO" id="GO:0016491">
    <property type="term" value="F:oxidoreductase activity"/>
    <property type="evidence" value="ECO:0007669"/>
    <property type="project" value="UniProtKB-KW"/>
</dbReference>
<proteinExistence type="inferred from homology"/>
<keyword evidence="2" id="KW-0521">NADP</keyword>